<accession>A0A3A4KPF2</accession>
<dbReference type="OrthoDB" id="4535229at2"/>
<keyword evidence="2" id="KW-1185">Reference proteome</keyword>
<evidence type="ECO:0000313" key="1">
    <source>
        <dbReference type="EMBL" id="RJO77646.1"/>
    </source>
</evidence>
<evidence type="ECO:0000313" key="2">
    <source>
        <dbReference type="Proteomes" id="UP000266677"/>
    </source>
</evidence>
<dbReference type="RefSeq" id="WP_120039171.1">
    <property type="nucleotide sequence ID" value="NZ_QZFU01000015.1"/>
</dbReference>
<dbReference type="Pfam" id="PF16259">
    <property type="entry name" value="DUF4913"/>
    <property type="match status" value="1"/>
</dbReference>
<protein>
    <submittedName>
        <fullName evidence="1">DUF4913 domain-containing protein</fullName>
    </submittedName>
</protein>
<name>A0A3A4KPF2_9NOCA</name>
<organism evidence="1 2">
    <name type="scientific">Nocardia panacis</name>
    <dbReference type="NCBI Taxonomy" id="2340916"/>
    <lineage>
        <taxon>Bacteria</taxon>
        <taxon>Bacillati</taxon>
        <taxon>Actinomycetota</taxon>
        <taxon>Actinomycetes</taxon>
        <taxon>Mycobacteriales</taxon>
        <taxon>Nocardiaceae</taxon>
        <taxon>Nocardia</taxon>
    </lineage>
</organism>
<dbReference type="EMBL" id="QZFU01000015">
    <property type="protein sequence ID" value="RJO77646.1"/>
    <property type="molecule type" value="Genomic_DNA"/>
</dbReference>
<dbReference type="InterPro" id="IPR032584">
    <property type="entry name" value="DUF4913"/>
</dbReference>
<gene>
    <name evidence="1" type="ORF">D5S18_07890</name>
</gene>
<comment type="caution">
    <text evidence="1">The sequence shown here is derived from an EMBL/GenBank/DDBJ whole genome shotgun (WGS) entry which is preliminary data.</text>
</comment>
<proteinExistence type="predicted"/>
<sequence>MTAPAAPKPHFRSVGAFVERWLLPTLAGKRAAAGGGSGRVWCPEWWRHPQVAVRLTALWLTWEAARASGTADAMSTWWLHHADPHLRVLCDADNGPMYRCTTRHHDLPPYPSEPVPPGWFDDE</sequence>
<dbReference type="AlphaFoldDB" id="A0A3A4KPF2"/>
<reference evidence="1 2" key="1">
    <citation type="submission" date="2018-09" db="EMBL/GenBank/DDBJ databases">
        <title>YIM PH21274 draft genome.</title>
        <authorList>
            <person name="Miao C."/>
        </authorList>
    </citation>
    <scope>NUCLEOTIDE SEQUENCE [LARGE SCALE GENOMIC DNA]</scope>
    <source>
        <strain evidence="1 2">YIM PH 21724</strain>
    </source>
</reference>
<dbReference type="Proteomes" id="UP000266677">
    <property type="component" value="Unassembled WGS sequence"/>
</dbReference>